<evidence type="ECO:0000313" key="6">
    <source>
        <dbReference type="Proteomes" id="UP000822476"/>
    </source>
</evidence>
<dbReference type="PANTHER" id="PTHR44314:SF1">
    <property type="entry name" value="CILIA- AND FLAGELLA-ASSOCIATED PROTEIN 70"/>
    <property type="match status" value="1"/>
</dbReference>
<dbReference type="Gene3D" id="1.25.40.10">
    <property type="entry name" value="Tetratricopeptide repeat domain"/>
    <property type="match status" value="2"/>
</dbReference>
<dbReference type="EMBL" id="JTDE01000325">
    <property type="protein sequence ID" value="KAF7261590.1"/>
    <property type="molecule type" value="Genomic_DNA"/>
</dbReference>
<dbReference type="GO" id="GO:0003341">
    <property type="term" value="P:cilium movement"/>
    <property type="evidence" value="ECO:0007669"/>
    <property type="project" value="TreeGrafter"/>
</dbReference>
<feature type="compositionally biased region" description="Polar residues" evidence="4">
    <location>
        <begin position="844"/>
        <end position="858"/>
    </location>
</feature>
<feature type="compositionally biased region" description="Polar residues" evidence="4">
    <location>
        <begin position="818"/>
        <end position="832"/>
    </location>
</feature>
<accession>A0A8S9Z7C8</accession>
<comment type="caution">
    <text evidence="5">The sequence shown here is derived from an EMBL/GenBank/DDBJ whole genome shotgun (WGS) entry which is preliminary data.</text>
</comment>
<dbReference type="SMART" id="SM00028">
    <property type="entry name" value="TPR"/>
    <property type="match status" value="7"/>
</dbReference>
<proteinExistence type="predicted"/>
<feature type="compositionally biased region" description="Basic and acidic residues" evidence="4">
    <location>
        <begin position="398"/>
        <end position="425"/>
    </location>
</feature>
<reference evidence="5" key="1">
    <citation type="submission" date="2019-07" db="EMBL/GenBank/DDBJ databases">
        <title>Annotation for the trematode Paragonimus miyazaki's.</title>
        <authorList>
            <person name="Choi Y.-J."/>
        </authorList>
    </citation>
    <scope>NUCLEOTIDE SEQUENCE</scope>
    <source>
        <strain evidence="5">Japan</strain>
    </source>
</reference>
<dbReference type="OrthoDB" id="10262375at2759"/>
<evidence type="ECO:0000256" key="2">
    <source>
        <dbReference type="ARBA" id="ARBA00022803"/>
    </source>
</evidence>
<dbReference type="GO" id="GO:0060271">
    <property type="term" value="P:cilium assembly"/>
    <property type="evidence" value="ECO:0007669"/>
    <property type="project" value="TreeGrafter"/>
</dbReference>
<dbReference type="GO" id="GO:0070062">
    <property type="term" value="C:extracellular exosome"/>
    <property type="evidence" value="ECO:0007669"/>
    <property type="project" value="TreeGrafter"/>
</dbReference>
<protein>
    <recommendedName>
        <fullName evidence="7">Cilia- and flagella-associated protein 70</fullName>
    </recommendedName>
</protein>
<evidence type="ECO:0000313" key="5">
    <source>
        <dbReference type="EMBL" id="KAF7261590.1"/>
    </source>
</evidence>
<dbReference type="PROSITE" id="PS50005">
    <property type="entry name" value="TPR"/>
    <property type="match status" value="1"/>
</dbReference>
<dbReference type="InterPro" id="IPR052628">
    <property type="entry name" value="CFAP70"/>
</dbReference>
<gene>
    <name evidence="5" type="ORF">EG68_00957</name>
</gene>
<name>A0A8S9Z7C8_9TREM</name>
<evidence type="ECO:0000256" key="3">
    <source>
        <dbReference type="PROSITE-ProRule" id="PRU00339"/>
    </source>
</evidence>
<feature type="region of interest" description="Disordered" evidence="4">
    <location>
        <begin position="818"/>
        <end position="866"/>
    </location>
</feature>
<sequence>MVAGMERETAVKKQDGVNIEIKFVEGYSATADDVKFSLKVEFKGSSLGESAKVEINKAGHLNFNHTFKFVCNFDKDDIDCFCNQPFIISLFEHKPKDKKQKEGKVEIVGQGVFDCLRLLRGESRIDRSIVLHKPSCARSLEPLPHAQISIFSENPTVTTSEYESSLLLKVYIGSLQNLPDGIQTRDASKFICTLPMCSQLDFSEPERPMVFTNGSIKLPSDEDYNEKFRRWPDPGPLKGFVEYIPESVCEETLNLDEEVGDYCSSEHLMRRTTGMNENPKVVWNQERKLLLTSDGSRNLRGKISSQKIRPIELAKVKFPNTDKGKADEEISCTYHGVAYVNFAPLLYPGVTKMKGAYRIVPYCETEYNEKTHRQKSIMDEVLRSEQRNLPGSQKKSQQKSDRKMTSRPGIDDIEHIETESDKNAKQESVVLTESATLSEGQQYLDAQSYVVLEIEVDRPLVPKRSLEVVDQNISYYVEAKKPVPTRHATAAKAVNEYHRQIGEVARYILMEFKTSFSDLIHIDQLPVDSESVEQLKHELFYSLNSSGKYFAFKERLKFAVIKIVREKFFQTNPFTEEAHLQVFLRDLFVYLVDEMHVGLRTLFKPREYTPPVDRQQFDCDTLLRFATEAESLGDVQAAIKHYQERVVRDPSSISYWIDFGTFYLGRKELEEAEVCFTRSLRINNRHPIALLLCGLVAAMQGRNEEAAEFLEATVTHDRLNAIAWTILGIFYETVSNDIGSEMAFTEALRADDADEVLSEQASRKPEKKYAETTSNLQAIANDDLAQSSEQVSVADTGPGSIDLLDPKTIVGENIQKSDSLHSHTSSQNQKKQSPARAPKALKSPTATKQASITHTEVQPQPKRPTRRSLFLRATEFLLDHHIYSFASATLAHELVQQRQLMAPFLQTKTQPATNHMQVQDTALISRDTQQEAYPYPLPWTQTPPIPGWLKSRLLEYHMACAYLYSSQAGPEYSSTVKAELLQVTQMDVEMADAWSRLGHWSYEAGDMQTARQHYERCLLLTTWPPRDSHLLCLRLGTIYLQEKEFQKAKDIFLRECKTAPTASTWLGVGVACYRLNELDNAEEALTEANFFNNRDPKIWAYLSLVCLRTGRQVEAEQTYKYAIKMRLDDQTILHELHSLQEKAGFGNPLAMRNHTVSCTP</sequence>
<feature type="repeat" description="TPR" evidence="3">
    <location>
        <begin position="653"/>
        <end position="686"/>
    </location>
</feature>
<evidence type="ECO:0008006" key="7">
    <source>
        <dbReference type="Google" id="ProtNLM"/>
    </source>
</evidence>
<keyword evidence="6" id="KW-1185">Reference proteome</keyword>
<dbReference type="PANTHER" id="PTHR44314">
    <property type="entry name" value="CILIA- AND FLAGELLA-ASSOCIATED PROTEIN 70"/>
    <property type="match status" value="1"/>
</dbReference>
<dbReference type="InterPro" id="IPR019734">
    <property type="entry name" value="TPR_rpt"/>
</dbReference>
<keyword evidence="1" id="KW-0677">Repeat</keyword>
<dbReference type="GO" id="GO:0031514">
    <property type="term" value="C:motile cilium"/>
    <property type="evidence" value="ECO:0007669"/>
    <property type="project" value="TreeGrafter"/>
</dbReference>
<evidence type="ECO:0000256" key="4">
    <source>
        <dbReference type="SAM" id="MobiDB-lite"/>
    </source>
</evidence>
<evidence type="ECO:0000256" key="1">
    <source>
        <dbReference type="ARBA" id="ARBA00022737"/>
    </source>
</evidence>
<feature type="region of interest" description="Disordered" evidence="4">
    <location>
        <begin position="384"/>
        <end position="427"/>
    </location>
</feature>
<dbReference type="AlphaFoldDB" id="A0A8S9Z7C8"/>
<dbReference type="Proteomes" id="UP000822476">
    <property type="component" value="Unassembled WGS sequence"/>
</dbReference>
<keyword evidence="2 3" id="KW-0802">TPR repeat</keyword>
<dbReference type="InterPro" id="IPR011990">
    <property type="entry name" value="TPR-like_helical_dom_sf"/>
</dbReference>
<organism evidence="5 6">
    <name type="scientific">Paragonimus skrjabini miyazakii</name>
    <dbReference type="NCBI Taxonomy" id="59628"/>
    <lineage>
        <taxon>Eukaryota</taxon>
        <taxon>Metazoa</taxon>
        <taxon>Spiralia</taxon>
        <taxon>Lophotrochozoa</taxon>
        <taxon>Platyhelminthes</taxon>
        <taxon>Trematoda</taxon>
        <taxon>Digenea</taxon>
        <taxon>Plagiorchiida</taxon>
        <taxon>Troglotremata</taxon>
        <taxon>Troglotrematidae</taxon>
        <taxon>Paragonimus</taxon>
    </lineage>
</organism>
<dbReference type="SUPFAM" id="SSF48452">
    <property type="entry name" value="TPR-like"/>
    <property type="match status" value="1"/>
</dbReference>
<dbReference type="SUPFAM" id="SSF81901">
    <property type="entry name" value="HCP-like"/>
    <property type="match status" value="1"/>
</dbReference>
<feature type="region of interest" description="Disordered" evidence="4">
    <location>
        <begin position="786"/>
        <end position="805"/>
    </location>
</feature>